<dbReference type="GO" id="GO:0006355">
    <property type="term" value="P:regulation of DNA-templated transcription"/>
    <property type="evidence" value="ECO:0007669"/>
    <property type="project" value="InterPro"/>
</dbReference>
<evidence type="ECO:0000313" key="2">
    <source>
        <dbReference type="EMBL" id="RDH40616.1"/>
    </source>
</evidence>
<proteinExistence type="predicted"/>
<keyword evidence="3" id="KW-1185">Reference proteome</keyword>
<feature type="domain" description="Ribbon-helix-helix protein CopG" evidence="1">
    <location>
        <begin position="2"/>
        <end position="38"/>
    </location>
</feature>
<dbReference type="Pfam" id="PF01402">
    <property type="entry name" value="RHH_1"/>
    <property type="match status" value="1"/>
</dbReference>
<organism evidence="2 3">
    <name type="scientific">Candidatus Aquirickettsiella gammari</name>
    <dbReference type="NCBI Taxonomy" id="2016198"/>
    <lineage>
        <taxon>Bacteria</taxon>
        <taxon>Pseudomonadati</taxon>
        <taxon>Pseudomonadota</taxon>
        <taxon>Gammaproteobacteria</taxon>
        <taxon>Legionellales</taxon>
        <taxon>Coxiellaceae</taxon>
        <taxon>Candidatus Aquirickettsiella</taxon>
    </lineage>
</organism>
<dbReference type="Gene3D" id="1.10.1220.10">
    <property type="entry name" value="Met repressor-like"/>
    <property type="match status" value="1"/>
</dbReference>
<reference evidence="2 3" key="1">
    <citation type="journal article" date="2017" name="Int. J. Syst. Evol. Microbiol.">
        <title>Aquarickettsiella crustaci n. gen. n. sp. (Gammaproteobacteria: Legionellales: Coxiellaceae); a bacterial pathogen of the freshwater crustacean: Gammarus fossarum (Malacostraca: Amphipoda).</title>
        <authorList>
            <person name="Bojko J."/>
            <person name="Dunn A.M."/>
            <person name="Stebbing P.D."/>
            <person name="Van Aerle R."/>
            <person name="Bacela-Spychalska K."/>
            <person name="Bean T.P."/>
            <person name="Stentiford G.D."/>
        </authorList>
    </citation>
    <scope>NUCLEOTIDE SEQUENCE [LARGE SCALE GENOMIC DNA]</scope>
    <source>
        <strain evidence="2">RA15029</strain>
    </source>
</reference>
<gene>
    <name evidence="2" type="ORF">CFE62_003050</name>
</gene>
<reference evidence="2 3" key="2">
    <citation type="journal article" date="2018" name="J. Invertebr. Pathol.">
        <title>'Candidatus Aquirickettsiella gammari' (Gammaproteobacteria: Legionellales: Coxiellaceae): A bacterial pathogen of the freshwater crustacean Gammarus fossarum (Malacostraca: Amphipoda).</title>
        <authorList>
            <person name="Bojko J."/>
            <person name="Dunn A.M."/>
            <person name="Stebbing P.D."/>
            <person name="van Aerle R."/>
            <person name="Bacela-Spychalska K."/>
            <person name="Bean T.P."/>
            <person name="Urrutia A."/>
            <person name="Stentiford G.D."/>
        </authorList>
    </citation>
    <scope>NUCLEOTIDE SEQUENCE [LARGE SCALE GENOMIC DNA]</scope>
    <source>
        <strain evidence="2">RA15029</strain>
    </source>
</reference>
<comment type="caution">
    <text evidence="2">The sequence shown here is derived from an EMBL/GenBank/DDBJ whole genome shotgun (WGS) entry which is preliminary data.</text>
</comment>
<protein>
    <submittedName>
        <fullName evidence="2">Ribbon-helix-helix protein, CopG family</fullName>
    </submittedName>
</protein>
<evidence type="ECO:0000313" key="3">
    <source>
        <dbReference type="Proteomes" id="UP000226429"/>
    </source>
</evidence>
<dbReference type="Proteomes" id="UP000226429">
    <property type="component" value="Unassembled WGS sequence"/>
</dbReference>
<dbReference type="AlphaFoldDB" id="A0A370CJX7"/>
<evidence type="ECO:0000259" key="1">
    <source>
        <dbReference type="Pfam" id="PF01402"/>
    </source>
</evidence>
<dbReference type="InterPro" id="IPR002145">
    <property type="entry name" value="CopG"/>
</dbReference>
<accession>A0A370CJX7</accession>
<dbReference type="EMBL" id="NMOS02000006">
    <property type="protein sequence ID" value="RDH40616.1"/>
    <property type="molecule type" value="Genomic_DNA"/>
</dbReference>
<dbReference type="InterPro" id="IPR013321">
    <property type="entry name" value="Arc_rbn_hlx_hlx"/>
</dbReference>
<name>A0A370CJX7_9COXI</name>
<sequence length="71" mass="8393">MRTLVDIPDKQLHELVEICKQEKRSRAAVVREAIAVYIIEHRSKKSVDAFGLWGKKKIDGLKYQRKIRSEW</sequence>